<evidence type="ECO:0000256" key="1">
    <source>
        <dbReference type="SAM" id="MobiDB-lite"/>
    </source>
</evidence>
<feature type="compositionally biased region" description="Polar residues" evidence="1">
    <location>
        <begin position="8"/>
        <end position="21"/>
    </location>
</feature>
<reference evidence="2 3" key="1">
    <citation type="submission" date="2009-11" db="EMBL/GenBank/DDBJ databases">
        <title>Annotation of Allomyces macrogynus ATCC 38327.</title>
        <authorList>
            <consortium name="The Broad Institute Genome Sequencing Platform"/>
            <person name="Russ C."/>
            <person name="Cuomo C."/>
            <person name="Burger G."/>
            <person name="Gray M.W."/>
            <person name="Holland P.W.H."/>
            <person name="King N."/>
            <person name="Lang F.B.F."/>
            <person name="Roger A.J."/>
            <person name="Ruiz-Trillo I."/>
            <person name="Young S.K."/>
            <person name="Zeng Q."/>
            <person name="Gargeya S."/>
            <person name="Fitzgerald M."/>
            <person name="Haas B."/>
            <person name="Abouelleil A."/>
            <person name="Alvarado L."/>
            <person name="Arachchi H.M."/>
            <person name="Berlin A."/>
            <person name="Chapman S.B."/>
            <person name="Gearin G."/>
            <person name="Goldberg J."/>
            <person name="Griggs A."/>
            <person name="Gujja S."/>
            <person name="Hansen M."/>
            <person name="Heiman D."/>
            <person name="Howarth C."/>
            <person name="Larimer J."/>
            <person name="Lui A."/>
            <person name="MacDonald P.J.P."/>
            <person name="McCowen C."/>
            <person name="Montmayeur A."/>
            <person name="Murphy C."/>
            <person name="Neiman D."/>
            <person name="Pearson M."/>
            <person name="Priest M."/>
            <person name="Roberts A."/>
            <person name="Saif S."/>
            <person name="Shea T."/>
            <person name="Sisk P."/>
            <person name="Stolte C."/>
            <person name="Sykes S."/>
            <person name="Wortman J."/>
            <person name="Nusbaum C."/>
            <person name="Birren B."/>
        </authorList>
    </citation>
    <scope>NUCLEOTIDE SEQUENCE [LARGE SCALE GENOMIC DNA]</scope>
    <source>
        <strain evidence="2 3">ATCC 38327</strain>
    </source>
</reference>
<keyword evidence="3" id="KW-1185">Reference proteome</keyword>
<dbReference type="Proteomes" id="UP000054350">
    <property type="component" value="Unassembled WGS sequence"/>
</dbReference>
<feature type="region of interest" description="Disordered" evidence="1">
    <location>
        <begin position="43"/>
        <end position="70"/>
    </location>
</feature>
<gene>
    <name evidence="2" type="ORF">AMAG_17913</name>
</gene>
<accession>A0A0L0S1U5</accession>
<evidence type="ECO:0000313" key="2">
    <source>
        <dbReference type="EMBL" id="KNE56371.1"/>
    </source>
</evidence>
<sequence>MGYAGRTSRPSGSSVASSNLGAGTPYRYGAGVPVRGTIPLPMAAQRAYPRSPAASPRRMPMPAEDSFETF</sequence>
<dbReference type="VEuPathDB" id="FungiDB:AMAG_17913"/>
<feature type="region of interest" description="Disordered" evidence="1">
    <location>
        <begin position="1"/>
        <end position="28"/>
    </location>
</feature>
<dbReference type="OrthoDB" id="5594835at2759"/>
<dbReference type="EMBL" id="GG745330">
    <property type="protein sequence ID" value="KNE56371.1"/>
    <property type="molecule type" value="Genomic_DNA"/>
</dbReference>
<dbReference type="AlphaFoldDB" id="A0A0L0S1U5"/>
<evidence type="ECO:0000313" key="3">
    <source>
        <dbReference type="Proteomes" id="UP000054350"/>
    </source>
</evidence>
<protein>
    <submittedName>
        <fullName evidence="2">Uncharacterized protein</fullName>
    </submittedName>
</protein>
<name>A0A0L0S1U5_ALLM3</name>
<feature type="compositionally biased region" description="Low complexity" evidence="1">
    <location>
        <begin position="43"/>
        <end position="63"/>
    </location>
</feature>
<organism evidence="2 3">
    <name type="scientific">Allomyces macrogynus (strain ATCC 38327)</name>
    <name type="common">Allomyces javanicus var. macrogynus</name>
    <dbReference type="NCBI Taxonomy" id="578462"/>
    <lineage>
        <taxon>Eukaryota</taxon>
        <taxon>Fungi</taxon>
        <taxon>Fungi incertae sedis</taxon>
        <taxon>Blastocladiomycota</taxon>
        <taxon>Blastocladiomycetes</taxon>
        <taxon>Blastocladiales</taxon>
        <taxon>Blastocladiaceae</taxon>
        <taxon>Allomyces</taxon>
    </lineage>
</organism>
<reference evidence="3" key="2">
    <citation type="submission" date="2009-11" db="EMBL/GenBank/DDBJ databases">
        <title>The Genome Sequence of Allomyces macrogynus strain ATCC 38327.</title>
        <authorList>
            <consortium name="The Broad Institute Genome Sequencing Platform"/>
            <person name="Russ C."/>
            <person name="Cuomo C."/>
            <person name="Shea T."/>
            <person name="Young S.K."/>
            <person name="Zeng Q."/>
            <person name="Koehrsen M."/>
            <person name="Haas B."/>
            <person name="Borodovsky M."/>
            <person name="Guigo R."/>
            <person name="Alvarado L."/>
            <person name="Berlin A."/>
            <person name="Borenstein D."/>
            <person name="Chen Z."/>
            <person name="Engels R."/>
            <person name="Freedman E."/>
            <person name="Gellesch M."/>
            <person name="Goldberg J."/>
            <person name="Griggs A."/>
            <person name="Gujja S."/>
            <person name="Heiman D."/>
            <person name="Hepburn T."/>
            <person name="Howarth C."/>
            <person name="Jen D."/>
            <person name="Larson L."/>
            <person name="Lewis B."/>
            <person name="Mehta T."/>
            <person name="Park D."/>
            <person name="Pearson M."/>
            <person name="Roberts A."/>
            <person name="Saif S."/>
            <person name="Shenoy N."/>
            <person name="Sisk P."/>
            <person name="Stolte C."/>
            <person name="Sykes S."/>
            <person name="Walk T."/>
            <person name="White J."/>
            <person name="Yandava C."/>
            <person name="Burger G."/>
            <person name="Gray M.W."/>
            <person name="Holland P.W.H."/>
            <person name="King N."/>
            <person name="Lang F.B.F."/>
            <person name="Roger A.J."/>
            <person name="Ruiz-Trillo I."/>
            <person name="Lander E."/>
            <person name="Nusbaum C."/>
        </authorList>
    </citation>
    <scope>NUCLEOTIDE SEQUENCE [LARGE SCALE GENOMIC DNA]</scope>
    <source>
        <strain evidence="3">ATCC 38327</strain>
    </source>
</reference>
<proteinExistence type="predicted"/>